<organism evidence="1 2">
    <name type="scientific">Marinobacter nanhaiticus D15-8W</name>
    <dbReference type="NCBI Taxonomy" id="626887"/>
    <lineage>
        <taxon>Bacteria</taxon>
        <taxon>Pseudomonadati</taxon>
        <taxon>Pseudomonadota</taxon>
        <taxon>Gammaproteobacteria</taxon>
        <taxon>Pseudomonadales</taxon>
        <taxon>Marinobacteraceae</taxon>
        <taxon>Marinobacter</taxon>
    </lineage>
</organism>
<dbReference type="AlphaFoldDB" id="N6WN01"/>
<evidence type="ECO:0000313" key="1">
    <source>
        <dbReference type="EMBL" id="ENO12871.2"/>
    </source>
</evidence>
<dbReference type="Proteomes" id="UP000013165">
    <property type="component" value="Unassembled WGS sequence"/>
</dbReference>
<comment type="caution">
    <text evidence="1">The sequence shown here is derived from an EMBL/GenBank/DDBJ whole genome shotgun (WGS) entry which is preliminary data.</text>
</comment>
<name>N6WN01_9GAMM</name>
<dbReference type="HOGENOM" id="CLU_2356433_0_0_6"/>
<sequence>MEPLSKRESDLIHGMRDLHLSGVEAVSPDLPEYSEVLFRDGFTIEKYNDTVPGLVEKGLVLVIYDSPRDGPVLTLMQKALAGFGGSGQNRAT</sequence>
<protein>
    <submittedName>
        <fullName evidence="1">Uncharacterized protein</fullName>
    </submittedName>
</protein>
<gene>
    <name evidence="1" type="ORF">J057_15775</name>
</gene>
<reference evidence="1 2" key="1">
    <citation type="journal article" date="2013" name="Genome Announc.">
        <title>Genome Sequence of the Polycyclic Aromatic Hydrocarbon-Degrading Bacterium Strain Marinobacter nanhaiticus D15-8WT.</title>
        <authorList>
            <person name="Cui Z."/>
            <person name="Gao W."/>
            <person name="Li Q."/>
            <person name="Xu G."/>
            <person name="Zheng L."/>
        </authorList>
    </citation>
    <scope>NUCLEOTIDE SEQUENCE [LARGE SCALE GENOMIC DNA]</scope>
    <source>
        <strain evidence="1 2">D15-8W</strain>
    </source>
</reference>
<keyword evidence="2" id="KW-1185">Reference proteome</keyword>
<accession>N6WN01</accession>
<proteinExistence type="predicted"/>
<evidence type="ECO:0000313" key="2">
    <source>
        <dbReference type="Proteomes" id="UP000013165"/>
    </source>
</evidence>
<dbReference type="EMBL" id="APLQ01000014">
    <property type="protein sequence ID" value="ENO12871.2"/>
    <property type="molecule type" value="Genomic_DNA"/>
</dbReference>